<dbReference type="GO" id="GO:0007165">
    <property type="term" value="P:signal transduction"/>
    <property type="evidence" value="ECO:0007669"/>
    <property type="project" value="UniProtKB-KW"/>
</dbReference>
<keyword evidence="4" id="KW-0488">Methylation</keyword>
<dbReference type="GO" id="GO:0016597">
    <property type="term" value="F:amino acid binding"/>
    <property type="evidence" value="ECO:0007669"/>
    <property type="project" value="UniProtKB-ARBA"/>
</dbReference>
<dbReference type="GO" id="GO:0006935">
    <property type="term" value="P:chemotaxis"/>
    <property type="evidence" value="ECO:0007669"/>
    <property type="project" value="UniProtKB-KW"/>
</dbReference>
<dbReference type="FunFam" id="1.10.287.950:FF:000001">
    <property type="entry name" value="Methyl-accepting chemotaxis sensory transducer"/>
    <property type="match status" value="1"/>
</dbReference>
<evidence type="ECO:0000256" key="8">
    <source>
        <dbReference type="ARBA" id="ARBA00022989"/>
    </source>
</evidence>
<comment type="similarity">
    <text evidence="11">Belongs to the methyl-accepting chemotaxis (MCP) protein family.</text>
</comment>
<evidence type="ECO:0000256" key="12">
    <source>
        <dbReference type="PROSITE-ProRule" id="PRU00284"/>
    </source>
</evidence>
<dbReference type="Gene3D" id="3.30.450.20">
    <property type="entry name" value="PAS domain"/>
    <property type="match status" value="2"/>
</dbReference>
<dbReference type="SMART" id="SM00304">
    <property type="entry name" value="HAMP"/>
    <property type="match status" value="1"/>
</dbReference>
<dbReference type="AlphaFoldDB" id="A0A9X1XT35"/>
<dbReference type="PANTHER" id="PTHR32089">
    <property type="entry name" value="METHYL-ACCEPTING CHEMOTAXIS PROTEIN MCPB"/>
    <property type="match status" value="1"/>
</dbReference>
<comment type="caution">
    <text evidence="16">The sequence shown here is derived from an EMBL/GenBank/DDBJ whole genome shotgun (WGS) entry which is preliminary data.</text>
</comment>
<evidence type="ECO:0000256" key="4">
    <source>
        <dbReference type="ARBA" id="ARBA00022481"/>
    </source>
</evidence>
<dbReference type="SUPFAM" id="SSF103190">
    <property type="entry name" value="Sensory domain-like"/>
    <property type="match status" value="1"/>
</dbReference>
<evidence type="ECO:0000256" key="5">
    <source>
        <dbReference type="ARBA" id="ARBA00022500"/>
    </source>
</evidence>
<dbReference type="Pfam" id="PF02743">
    <property type="entry name" value="dCache_1"/>
    <property type="match status" value="1"/>
</dbReference>
<dbReference type="CDD" id="cd06225">
    <property type="entry name" value="HAMP"/>
    <property type="match status" value="1"/>
</dbReference>
<dbReference type="PROSITE" id="PS50111">
    <property type="entry name" value="CHEMOTAXIS_TRANSDUC_2"/>
    <property type="match status" value="1"/>
</dbReference>
<dbReference type="InterPro" id="IPR004089">
    <property type="entry name" value="MCPsignal_dom"/>
</dbReference>
<feature type="transmembrane region" description="Helical" evidence="13">
    <location>
        <begin position="276"/>
        <end position="299"/>
    </location>
</feature>
<dbReference type="GO" id="GO:0005886">
    <property type="term" value="C:plasma membrane"/>
    <property type="evidence" value="ECO:0007669"/>
    <property type="project" value="UniProtKB-SubCell"/>
</dbReference>
<dbReference type="RefSeq" id="WP_248010172.1">
    <property type="nucleotide sequence ID" value="NZ_JAJHVV010000012.1"/>
</dbReference>
<gene>
    <name evidence="16" type="ORF">KP803_17560</name>
</gene>
<dbReference type="Gene3D" id="1.10.287.950">
    <property type="entry name" value="Methyl-accepting chemotaxis protein"/>
    <property type="match status" value="1"/>
</dbReference>
<feature type="domain" description="Methyl-accepting transducer" evidence="14">
    <location>
        <begin position="355"/>
        <end position="591"/>
    </location>
</feature>
<evidence type="ECO:0000256" key="11">
    <source>
        <dbReference type="ARBA" id="ARBA00029447"/>
    </source>
</evidence>
<evidence type="ECO:0000256" key="9">
    <source>
        <dbReference type="ARBA" id="ARBA00023136"/>
    </source>
</evidence>
<dbReference type="PROSITE" id="PS50885">
    <property type="entry name" value="HAMP"/>
    <property type="match status" value="1"/>
</dbReference>
<dbReference type="InterPro" id="IPR033479">
    <property type="entry name" value="dCache_1"/>
</dbReference>
<dbReference type="CDD" id="cd12912">
    <property type="entry name" value="PDC2_MCP_like"/>
    <property type="match status" value="1"/>
</dbReference>
<evidence type="ECO:0000259" key="14">
    <source>
        <dbReference type="PROSITE" id="PS50111"/>
    </source>
</evidence>
<dbReference type="GO" id="GO:0043200">
    <property type="term" value="P:response to amino acid"/>
    <property type="evidence" value="ECO:0007669"/>
    <property type="project" value="UniProtKB-ARBA"/>
</dbReference>
<dbReference type="InterPro" id="IPR029151">
    <property type="entry name" value="Sensor-like_sf"/>
</dbReference>
<keyword evidence="6" id="KW-0997">Cell inner membrane</keyword>
<keyword evidence="8 13" id="KW-1133">Transmembrane helix</keyword>
<evidence type="ECO:0000256" key="10">
    <source>
        <dbReference type="ARBA" id="ARBA00023224"/>
    </source>
</evidence>
<keyword evidence="17" id="KW-1185">Reference proteome</keyword>
<keyword evidence="10 12" id="KW-0807">Transducer</keyword>
<comment type="subcellular location">
    <subcellularLocation>
        <location evidence="1">Cell inner membrane</location>
    </subcellularLocation>
    <subcellularLocation>
        <location evidence="2">Cell membrane</location>
        <topology evidence="2">Multi-pass membrane protein</topology>
    </subcellularLocation>
</comment>
<evidence type="ECO:0000313" key="17">
    <source>
        <dbReference type="Proteomes" id="UP001139559"/>
    </source>
</evidence>
<keyword evidence="3" id="KW-1003">Cell membrane</keyword>
<dbReference type="EMBL" id="JAJHVV010000012">
    <property type="protein sequence ID" value="MCK6265089.1"/>
    <property type="molecule type" value="Genomic_DNA"/>
</dbReference>
<proteinExistence type="inferred from homology"/>
<dbReference type="PANTHER" id="PTHR32089:SF117">
    <property type="entry name" value="METHYL ACCEPTING SENSORY TRANSDUCER WITH CACHE_1 SMALL MOLECULE BINDING DOMAIN"/>
    <property type="match status" value="1"/>
</dbReference>
<dbReference type="SMART" id="SM00283">
    <property type="entry name" value="MA"/>
    <property type="match status" value="1"/>
</dbReference>
<protein>
    <submittedName>
        <fullName evidence="16">Methyl-accepting chemotaxis protein</fullName>
    </submittedName>
</protein>
<keyword evidence="5" id="KW-0145">Chemotaxis</keyword>
<keyword evidence="9 13" id="KW-0472">Membrane</keyword>
<evidence type="ECO:0000256" key="7">
    <source>
        <dbReference type="ARBA" id="ARBA00022692"/>
    </source>
</evidence>
<evidence type="ECO:0000256" key="13">
    <source>
        <dbReference type="SAM" id="Phobius"/>
    </source>
</evidence>
<evidence type="ECO:0000259" key="15">
    <source>
        <dbReference type="PROSITE" id="PS50885"/>
    </source>
</evidence>
<dbReference type="Pfam" id="PF00672">
    <property type="entry name" value="HAMP"/>
    <property type="match status" value="1"/>
</dbReference>
<evidence type="ECO:0000256" key="6">
    <source>
        <dbReference type="ARBA" id="ARBA00022519"/>
    </source>
</evidence>
<dbReference type="FunFam" id="3.30.450.20:FF:000048">
    <property type="entry name" value="Methyl-accepting chemotaxis protein"/>
    <property type="match status" value="1"/>
</dbReference>
<keyword evidence="7 13" id="KW-0812">Transmembrane</keyword>
<evidence type="ECO:0000313" key="16">
    <source>
        <dbReference type="EMBL" id="MCK6265089.1"/>
    </source>
</evidence>
<dbReference type="SUPFAM" id="SSF58104">
    <property type="entry name" value="Methyl-accepting chemotaxis protein (MCP) signaling domain"/>
    <property type="match status" value="1"/>
</dbReference>
<evidence type="ECO:0000256" key="2">
    <source>
        <dbReference type="ARBA" id="ARBA00004651"/>
    </source>
</evidence>
<evidence type="ECO:0000256" key="1">
    <source>
        <dbReference type="ARBA" id="ARBA00004533"/>
    </source>
</evidence>
<organism evidence="16 17">
    <name type="scientific">Vibrio amylolyticus</name>
    <dbReference type="NCBI Taxonomy" id="2847292"/>
    <lineage>
        <taxon>Bacteria</taxon>
        <taxon>Pseudomonadati</taxon>
        <taxon>Pseudomonadota</taxon>
        <taxon>Gammaproteobacteria</taxon>
        <taxon>Vibrionales</taxon>
        <taxon>Vibrionaceae</taxon>
        <taxon>Vibrio</taxon>
    </lineage>
</organism>
<dbReference type="CDD" id="cd12913">
    <property type="entry name" value="PDC1_MCP_like"/>
    <property type="match status" value="1"/>
</dbReference>
<dbReference type="CDD" id="cd11386">
    <property type="entry name" value="MCP_signal"/>
    <property type="match status" value="1"/>
</dbReference>
<name>A0A9X1XT35_9VIBR</name>
<dbReference type="InterPro" id="IPR003660">
    <property type="entry name" value="HAMP_dom"/>
</dbReference>
<feature type="domain" description="HAMP" evidence="15">
    <location>
        <begin position="296"/>
        <end position="350"/>
    </location>
</feature>
<reference evidence="16" key="1">
    <citation type="submission" date="2021-11" db="EMBL/GenBank/DDBJ databases">
        <title>Vibrio ZSDE26 sp. nov. and Vibrio ZSDZ34 sp. nov., isolated from coastal seawater in Qingdao.</title>
        <authorList>
            <person name="Zhang P."/>
        </authorList>
    </citation>
    <scope>NUCLEOTIDE SEQUENCE</scope>
    <source>
        <strain evidence="16">ZSDE26</strain>
    </source>
</reference>
<accession>A0A9X1XT35</accession>
<dbReference type="Proteomes" id="UP001139559">
    <property type="component" value="Unassembled WGS sequence"/>
</dbReference>
<sequence length="627" mass="68179">MKLTLKQKLTASSIAAVVLMAVILTTLSGVKLLNETSSNIYSRSESIAATASEGISEWVDIRKNIASAFNDNSSQSDVVPFLKQARVSGGFDDIFFGTVEGEMLRSHPERNRAGYDPRERPWYKDALIANQQIVTTAYQDAITNELLVTIAEPLYSGSQLKGVVGADVLLDQLVSDVINLDVGLNSYAMLIESVDGTFLVHPDKSLTLKSIDRLSPILSMPFVESAIRNNQVERIFENGKEKLVYFYRVAGTSWILSIVMDYETEAAGNISLLKSLAFTALTVTLFVAFVISVLVNFLFKDLTRVSDAMKNIASGEADLTQRITPRYDDEVGRIANDFNLFVENMHGVVSKLNNVSCSLSNQARITLSQSEVRSQRIVSQQDDINMVATAIDEMGAATQEVAGNAENTAQQSDQAVIACVHGTDRVTQTHKSINSLEAEVQSATEIMKELELHANSINSIIATIQGVAEQTNLLALNAAIEAARAGEQGRGFAVVADEVRVLSQRTHASTTEIQTMIDTLQTTTVKAVSIMNHSRELAVTSVEDANLAAVSLDQIQNSVRLINDMATQIASAAEEQATVTSEISRNTIGIRDVSNELSSESQQAAAQASELSQLSEELQKEIGRFKL</sequence>
<evidence type="ECO:0000256" key="3">
    <source>
        <dbReference type="ARBA" id="ARBA00022475"/>
    </source>
</evidence>
<dbReference type="Pfam" id="PF00015">
    <property type="entry name" value="MCPsignal"/>
    <property type="match status" value="1"/>
</dbReference>